<reference evidence="1" key="1">
    <citation type="journal article" date="2020" name="Phytopathology">
        <title>Genome Sequence Resources of Colletotrichum truncatum, C. plurivorum, C. musicola, and C. sojae: Four Species Pathogenic to Soybean (Glycine max).</title>
        <authorList>
            <person name="Rogerio F."/>
            <person name="Boufleur T.R."/>
            <person name="Ciampi-Guillardi M."/>
            <person name="Sukno S.A."/>
            <person name="Thon M.R."/>
            <person name="Massola Junior N.S."/>
            <person name="Baroncelli R."/>
        </authorList>
    </citation>
    <scope>NUCLEOTIDE SEQUENCE</scope>
    <source>
        <strain evidence="1">LFN0074</strain>
    </source>
</reference>
<organism evidence="1 2">
    <name type="scientific">Colletotrichum musicola</name>
    <dbReference type="NCBI Taxonomy" id="2175873"/>
    <lineage>
        <taxon>Eukaryota</taxon>
        <taxon>Fungi</taxon>
        <taxon>Dikarya</taxon>
        <taxon>Ascomycota</taxon>
        <taxon>Pezizomycotina</taxon>
        <taxon>Sordariomycetes</taxon>
        <taxon>Hypocreomycetidae</taxon>
        <taxon>Glomerellales</taxon>
        <taxon>Glomerellaceae</taxon>
        <taxon>Colletotrichum</taxon>
        <taxon>Colletotrichum orchidearum species complex</taxon>
    </lineage>
</organism>
<name>A0A8H6JNW8_9PEZI</name>
<protein>
    <submittedName>
        <fullName evidence="1">Uncharacterized protein</fullName>
    </submittedName>
</protein>
<dbReference type="Proteomes" id="UP000639643">
    <property type="component" value="Unassembled WGS sequence"/>
</dbReference>
<evidence type="ECO:0000313" key="1">
    <source>
        <dbReference type="EMBL" id="KAF6816475.1"/>
    </source>
</evidence>
<gene>
    <name evidence="1" type="ORF">CMUS01_12264</name>
</gene>
<evidence type="ECO:0000313" key="2">
    <source>
        <dbReference type="Proteomes" id="UP000639643"/>
    </source>
</evidence>
<accession>A0A8H6JNW8</accession>
<comment type="caution">
    <text evidence="1">The sequence shown here is derived from an EMBL/GenBank/DDBJ whole genome shotgun (WGS) entry which is preliminary data.</text>
</comment>
<dbReference type="AlphaFoldDB" id="A0A8H6JNW8"/>
<proteinExistence type="predicted"/>
<dbReference type="EMBL" id="WIGM01000674">
    <property type="protein sequence ID" value="KAF6816475.1"/>
    <property type="molecule type" value="Genomic_DNA"/>
</dbReference>
<sequence length="108" mass="12560">MGVDDETILARSEEIEAEGAQAVRRIIADVHSTTGKEWEVPSEMKKMFEDVMDLGVDVSIGAEEFFAKLVLCYAKFSREKRLKREYANACQQARRQERRRLQRHLEDI</sequence>
<keyword evidence="2" id="KW-1185">Reference proteome</keyword>